<keyword evidence="2" id="KW-1185">Reference proteome</keyword>
<dbReference type="STRING" id="1423812.FD20_GL001426"/>
<dbReference type="AlphaFoldDB" id="A0A0R1Q735"/>
<dbReference type="PATRIC" id="fig|1423812.3.peg.1515"/>
<evidence type="ECO:0008006" key="3">
    <source>
        <dbReference type="Google" id="ProtNLM"/>
    </source>
</evidence>
<accession>A0A0R1Q735</accession>
<dbReference type="EMBL" id="AZEG01000003">
    <property type="protein sequence ID" value="KRL38708.1"/>
    <property type="molecule type" value="Genomic_DNA"/>
</dbReference>
<dbReference type="Pfam" id="PF08866">
    <property type="entry name" value="DUF1831"/>
    <property type="match status" value="1"/>
</dbReference>
<comment type="caution">
    <text evidence="1">The sequence shown here is derived from an EMBL/GenBank/DDBJ whole genome shotgun (WGS) entry which is preliminary data.</text>
</comment>
<dbReference type="SUPFAM" id="SSF160800">
    <property type="entry name" value="Lp2179-like"/>
    <property type="match status" value="1"/>
</dbReference>
<dbReference type="InterPro" id="IPR035942">
    <property type="entry name" value="Lp2179-like_sf"/>
</dbReference>
<dbReference type="Proteomes" id="UP000051155">
    <property type="component" value="Unassembled WGS sequence"/>
</dbReference>
<protein>
    <recommendedName>
        <fullName evidence="3">Cysteine desulfurase</fullName>
    </recommendedName>
</protein>
<reference evidence="1 2" key="1">
    <citation type="journal article" date="2015" name="Genome Announc.">
        <title>Expanding the biotechnology potential of lactobacilli through comparative genomics of 213 strains and associated genera.</title>
        <authorList>
            <person name="Sun Z."/>
            <person name="Harris H.M."/>
            <person name="McCann A."/>
            <person name="Guo C."/>
            <person name="Argimon S."/>
            <person name="Zhang W."/>
            <person name="Yang X."/>
            <person name="Jeffery I.B."/>
            <person name="Cooney J.C."/>
            <person name="Kagawa T.F."/>
            <person name="Liu W."/>
            <person name="Song Y."/>
            <person name="Salvetti E."/>
            <person name="Wrobel A."/>
            <person name="Rasinkangas P."/>
            <person name="Parkhill J."/>
            <person name="Rea M.C."/>
            <person name="O'Sullivan O."/>
            <person name="Ritari J."/>
            <person name="Douillard F.P."/>
            <person name="Paul Ross R."/>
            <person name="Yang R."/>
            <person name="Briner A.E."/>
            <person name="Felis G.E."/>
            <person name="de Vos W.M."/>
            <person name="Barrangou R."/>
            <person name="Klaenhammer T.R."/>
            <person name="Caufield P.W."/>
            <person name="Cui Y."/>
            <person name="Zhang H."/>
            <person name="O'Toole P.W."/>
        </authorList>
    </citation>
    <scope>NUCLEOTIDE SEQUENCE [LARGE SCALE GENOMIC DNA]</scope>
    <source>
        <strain evidence="1 2">DSM 19971</strain>
    </source>
</reference>
<sequence length="126" mass="14517">MKLMAYVKKLKIKGDTRTYKLSSDIKKYTLRDVGFVESKNGKFQLERSLDPNSPFNKGLKFKMAITSNLKTFKMLATSANGLNEVNIYKSTDADVHIEQLNYILEELEKRHVLEKIGQKLSENENL</sequence>
<evidence type="ECO:0000313" key="2">
    <source>
        <dbReference type="Proteomes" id="UP000051155"/>
    </source>
</evidence>
<organism evidence="1 2">
    <name type="scientific">Liquorilactobacillus uvarum DSM 19971</name>
    <dbReference type="NCBI Taxonomy" id="1423812"/>
    <lineage>
        <taxon>Bacteria</taxon>
        <taxon>Bacillati</taxon>
        <taxon>Bacillota</taxon>
        <taxon>Bacilli</taxon>
        <taxon>Lactobacillales</taxon>
        <taxon>Lactobacillaceae</taxon>
        <taxon>Liquorilactobacillus</taxon>
    </lineage>
</organism>
<proteinExistence type="predicted"/>
<evidence type="ECO:0000313" key="1">
    <source>
        <dbReference type="EMBL" id="KRL38708.1"/>
    </source>
</evidence>
<gene>
    <name evidence="1" type="ORF">FD20_GL001426</name>
</gene>
<name>A0A0R1Q735_9LACO</name>
<dbReference type="InterPro" id="IPR014965">
    <property type="entry name" value="Amino_acid_metab_prot_put"/>
</dbReference>
<dbReference type="Gene3D" id="3.30.1820.10">
    <property type="entry name" value="Lp2179-like"/>
    <property type="match status" value="1"/>
</dbReference>